<keyword evidence="4" id="KW-1185">Reference proteome</keyword>
<reference evidence="3 4" key="1">
    <citation type="journal article" date="2011" name="Int. J. Syst. Evol. Microbiol.">
        <title>Zhongshania antarctica gen. nov., sp. nov. and Zhongshania guokunii sp. nov., gammaproteobacteria respectively isolated from coastal attached (fast) ice and surface seawater of the Antarctic.</title>
        <authorList>
            <person name="Li H.J."/>
            <person name="Zhang X.Y."/>
            <person name="Chen C.X."/>
            <person name="Zhang Y.J."/>
            <person name="Gao Z.M."/>
            <person name="Yu Y."/>
            <person name="Chen X.L."/>
            <person name="Chen B."/>
            <person name="Zhang Y.Z."/>
        </authorList>
    </citation>
    <scope>NUCLEOTIDE SEQUENCE [LARGE SCALE GENOMIC DNA]</scope>
    <source>
        <strain evidence="3 4">15-R06ZXC-3</strain>
    </source>
</reference>
<evidence type="ECO:0000313" key="3">
    <source>
        <dbReference type="EMBL" id="MEX1663601.1"/>
    </source>
</evidence>
<dbReference type="Gene3D" id="1.10.443.10">
    <property type="entry name" value="Intergrase catalytic core"/>
    <property type="match status" value="1"/>
</dbReference>
<protein>
    <submittedName>
        <fullName evidence="3">Tyrosine-type recombinase/integrase</fullName>
    </submittedName>
</protein>
<feature type="domain" description="Tyr recombinase" evidence="2">
    <location>
        <begin position="84"/>
        <end position="191"/>
    </location>
</feature>
<dbReference type="RefSeq" id="WP_368393104.1">
    <property type="nucleotide sequence ID" value="NZ_JBFRYC010000020.1"/>
</dbReference>
<dbReference type="InterPro" id="IPR013762">
    <property type="entry name" value="Integrase-like_cat_sf"/>
</dbReference>
<dbReference type="Proteomes" id="UP001557465">
    <property type="component" value="Unassembled WGS sequence"/>
</dbReference>
<dbReference type="Pfam" id="PF00589">
    <property type="entry name" value="Phage_integrase"/>
    <property type="match status" value="1"/>
</dbReference>
<keyword evidence="1" id="KW-0233">DNA recombination</keyword>
<dbReference type="InterPro" id="IPR002104">
    <property type="entry name" value="Integrase_catalytic"/>
</dbReference>
<evidence type="ECO:0000256" key="1">
    <source>
        <dbReference type="ARBA" id="ARBA00023172"/>
    </source>
</evidence>
<evidence type="ECO:0000313" key="4">
    <source>
        <dbReference type="Proteomes" id="UP001557465"/>
    </source>
</evidence>
<evidence type="ECO:0000259" key="2">
    <source>
        <dbReference type="Pfam" id="PF00589"/>
    </source>
</evidence>
<dbReference type="InterPro" id="IPR011010">
    <property type="entry name" value="DNA_brk_join_enz"/>
</dbReference>
<comment type="caution">
    <text evidence="3">The sequence shown here is derived from an EMBL/GenBank/DDBJ whole genome shotgun (WGS) entry which is preliminary data.</text>
</comment>
<dbReference type="EMBL" id="JBFRYC010000020">
    <property type="protein sequence ID" value="MEX1663601.1"/>
    <property type="molecule type" value="Genomic_DNA"/>
</dbReference>
<dbReference type="SUPFAM" id="SSF56349">
    <property type="entry name" value="DNA breaking-rejoining enzymes"/>
    <property type="match status" value="1"/>
</dbReference>
<name>A0ABV3TPS6_9RHOB</name>
<gene>
    <name evidence="3" type="ORF">AB4874_18590</name>
</gene>
<accession>A0ABV3TPS6</accession>
<proteinExistence type="predicted"/>
<sequence>MRAHPEPLRNLRNRVATLGDLRDRVSLELVAEIAFAHLGLLASKLGKKASTNLGAIQIAASEGGLAPQDIGILTRDHVQNTPKGRRLLFKRLKSKKVTRIPVTPALAKLIDETPNEQKQLIVSLDGRRLQPERASGIVRDLKARANAAAATNTTLYHIRDELRLYDMRGTAATELLRAGCSLNEIAVTMGWGLRHAANIIEKYAAIVPEVADEVLAKLTAARRESEDSK</sequence>
<organism evidence="3 4">
    <name type="scientific">Thioclava arctica</name>
    <dbReference type="NCBI Taxonomy" id="3238301"/>
    <lineage>
        <taxon>Bacteria</taxon>
        <taxon>Pseudomonadati</taxon>
        <taxon>Pseudomonadota</taxon>
        <taxon>Alphaproteobacteria</taxon>
        <taxon>Rhodobacterales</taxon>
        <taxon>Paracoccaceae</taxon>
        <taxon>Thioclava</taxon>
    </lineage>
</organism>